<dbReference type="GO" id="GO:0006013">
    <property type="term" value="P:mannose metabolic process"/>
    <property type="evidence" value="ECO:0007669"/>
    <property type="project" value="InterPro"/>
</dbReference>
<keyword evidence="4 11" id="KW-0479">Metal-binding</keyword>
<protein>
    <recommendedName>
        <fullName evidence="3 11">Alpha-mannosidase</fullName>
        <ecNumber evidence="11">3.2.1.-</ecNumber>
    </recommendedName>
</protein>
<evidence type="ECO:0000256" key="10">
    <source>
        <dbReference type="ARBA" id="ARBA00023295"/>
    </source>
</evidence>
<dbReference type="Proteomes" id="UP000494165">
    <property type="component" value="Unassembled WGS sequence"/>
</dbReference>
<dbReference type="Gene3D" id="2.60.40.1360">
    <property type="match status" value="1"/>
</dbReference>
<dbReference type="InterPro" id="IPR011013">
    <property type="entry name" value="Gal_mutarotase_sf_dom"/>
</dbReference>
<evidence type="ECO:0000256" key="7">
    <source>
        <dbReference type="ARBA" id="ARBA00022833"/>
    </source>
</evidence>
<evidence type="ECO:0000256" key="1">
    <source>
        <dbReference type="ARBA" id="ARBA00000365"/>
    </source>
</evidence>
<evidence type="ECO:0000259" key="12">
    <source>
        <dbReference type="SMART" id="SM00872"/>
    </source>
</evidence>
<feature type="domain" description="Glycoside hydrolase family 38 central" evidence="12">
    <location>
        <begin position="352"/>
        <end position="427"/>
    </location>
</feature>
<keyword evidence="5 11" id="KW-0732">Signal</keyword>
<dbReference type="InterPro" id="IPR050843">
    <property type="entry name" value="Glycosyl_Hydrlase_38"/>
</dbReference>
<keyword evidence="9" id="KW-0325">Glycoprotein</keyword>
<keyword evidence="14" id="KW-1185">Reference proteome</keyword>
<dbReference type="SUPFAM" id="SSF74650">
    <property type="entry name" value="Galactose mutarotase-like"/>
    <property type="match status" value="1"/>
</dbReference>
<dbReference type="GO" id="GO:0005764">
    <property type="term" value="C:lysosome"/>
    <property type="evidence" value="ECO:0007669"/>
    <property type="project" value="TreeGrafter"/>
</dbReference>
<comment type="caution">
    <text evidence="13">The sequence shown here is derived from an EMBL/GenBank/DDBJ whole genome shotgun (WGS) entry which is preliminary data.</text>
</comment>
<dbReference type="PANTHER" id="PTHR11607:SF3">
    <property type="entry name" value="LYSOSOMAL ALPHA-MANNOSIDASE"/>
    <property type="match status" value="1"/>
</dbReference>
<proteinExistence type="inferred from homology"/>
<keyword evidence="10 11" id="KW-0326">Glycosidase</keyword>
<dbReference type="FunFam" id="3.20.110.10:FF:000001">
    <property type="entry name" value="Alpha-mannosidase"/>
    <property type="match status" value="1"/>
</dbReference>
<comment type="cofactor">
    <cofactor evidence="11">
        <name>Zn(2+)</name>
        <dbReference type="ChEBI" id="CHEBI:29105"/>
    </cofactor>
    <text evidence="11">Binds 1 zinc ion per subunit.</text>
</comment>
<dbReference type="GO" id="GO:0030246">
    <property type="term" value="F:carbohydrate binding"/>
    <property type="evidence" value="ECO:0007669"/>
    <property type="project" value="InterPro"/>
</dbReference>
<keyword evidence="6 11" id="KW-0378">Hydrolase</keyword>
<dbReference type="InterPro" id="IPR013780">
    <property type="entry name" value="Glyco_hydro_b"/>
</dbReference>
<dbReference type="CDD" id="cd10810">
    <property type="entry name" value="GH38N_AMII_LAM_like"/>
    <property type="match status" value="1"/>
</dbReference>
<dbReference type="GO" id="GO:0004559">
    <property type="term" value="F:alpha-mannosidase activity"/>
    <property type="evidence" value="ECO:0007669"/>
    <property type="project" value="UniProtKB-EC"/>
</dbReference>
<dbReference type="OrthoDB" id="2016903at2759"/>
<dbReference type="EC" id="3.2.1.-" evidence="11"/>
<dbReference type="FunFam" id="2.70.98.30:FF:000003">
    <property type="entry name" value="Alpha-mannosidase"/>
    <property type="match status" value="1"/>
</dbReference>
<dbReference type="FunFam" id="1.20.1270.50:FF:000003">
    <property type="entry name" value="Alpha-mannosidase"/>
    <property type="match status" value="1"/>
</dbReference>
<name>A0A8S1DGS6_9INSE</name>
<feature type="signal peptide" evidence="11">
    <location>
        <begin position="1"/>
        <end position="17"/>
    </location>
</feature>
<dbReference type="InterPro" id="IPR000602">
    <property type="entry name" value="Glyco_hydro_38_N"/>
</dbReference>
<evidence type="ECO:0000256" key="11">
    <source>
        <dbReference type="RuleBase" id="RU361199"/>
    </source>
</evidence>
<gene>
    <name evidence="13" type="ORF">CLODIP_2_CD04008</name>
</gene>
<dbReference type="GO" id="GO:0046872">
    <property type="term" value="F:metal ion binding"/>
    <property type="evidence" value="ECO:0007669"/>
    <property type="project" value="UniProtKB-KW"/>
</dbReference>
<dbReference type="Pfam" id="PF01074">
    <property type="entry name" value="Glyco_hydro_38N"/>
    <property type="match status" value="1"/>
</dbReference>
<sequence>MWLVIAACLAVFQGTIGDPSCASCKNWKDGVLNVHIVPHSHDDVGWLKTVDQYYYGSRQGIQNAGVQYILDTVVSQLLHDPAKRFVQVETAFFWQWWQEQNDHMRHQVKQLVSNGQLELLGGGWVMNDEAVTHYQATVDQFTWGFRRLNDTFGSCGAPRAGWQIDPFGHSRETASLMATMGFDGLFFGRLDYADKTQRLKNKTAEMVWQGSPQNLGKPAELFTHVLFNHYSPPPGFCFDLLCGDEPFIDSKHSPDYNVDRRVKEFVDYAKKQSAHYTTNNIIMTMGQDFNYQDANAWYKNLDKLIKYVNAKNPDLNLFYSTPTCYLQAVNSANVTWTTKDDDFFPYPSDQHSYWTGYFTSRPTLKFFAAQGNNFLQVCKQLYALTELGPEDWADLTAMREAVAMMQHHDAITGTEQQHVAQDYALRLSRGFDECHFATEAAVTKLLTINSTQPTLDFESCTQLNISQCATTESSDRFVVLVFNPLSRSVSHHVRIPVASSSYKVSDAVGVEVKAQMVPLPEPMLRLPGRVSPAKQELVFMAEKLPPLGYTTFYVQKLAGKSMLAYAEKGPERLTLKNKFMEVSVNEITGELSEIVVDGAQQTIDQSFYYYEGAVGDNEEAKNRSSGAYIFRPAGDATKVAKQAKTISYKGPIVQELQQTFSPWVSQVVRLYEDDPHHLELEWLVGPIPIEDGKGKEVVSRLAIDWRTDGIFYTDSNGREMMTRKRRENLTEPIAGNYYPVTTAALLASGEQMLAVFPDRAQGASSLRDGELELMVHRRLLKDDAFGVSEALNETAFGEGLVARGRHIVKLGSKSLKAEQRRLAQQHNVLRPWLLFAPTDLTAKQFAKTYKTSWSGLSAALPPNVNLLTLEPWKGRSLLLRLEHLQNRDDDEVLSKPVTVSLKSLFSGFDVTAARETSLGANRWLSDVKRMEWEIDSNDIGLDSNTLAGGLDDDFNVTLTPMQIRTFIIDVTAKKV</sequence>
<dbReference type="PANTHER" id="PTHR11607">
    <property type="entry name" value="ALPHA-MANNOSIDASE"/>
    <property type="match status" value="1"/>
</dbReference>
<evidence type="ECO:0000256" key="6">
    <source>
        <dbReference type="ARBA" id="ARBA00022801"/>
    </source>
</evidence>
<dbReference type="Gene3D" id="2.70.98.30">
    <property type="entry name" value="Golgi alpha-mannosidase II, domain 4"/>
    <property type="match status" value="1"/>
</dbReference>
<dbReference type="EMBL" id="CADEPI010000203">
    <property type="protein sequence ID" value="CAB3380196.1"/>
    <property type="molecule type" value="Genomic_DNA"/>
</dbReference>
<reference evidence="13 14" key="1">
    <citation type="submission" date="2020-04" db="EMBL/GenBank/DDBJ databases">
        <authorList>
            <person name="Alioto T."/>
            <person name="Alioto T."/>
            <person name="Gomez Garrido J."/>
        </authorList>
    </citation>
    <scope>NUCLEOTIDE SEQUENCE [LARGE SCALE GENOMIC DNA]</scope>
</reference>
<evidence type="ECO:0000313" key="14">
    <source>
        <dbReference type="Proteomes" id="UP000494165"/>
    </source>
</evidence>
<keyword evidence="8" id="KW-1015">Disulfide bond</keyword>
<dbReference type="SUPFAM" id="SSF88688">
    <property type="entry name" value="Families 57/38 glycoside transferase middle domain"/>
    <property type="match status" value="1"/>
</dbReference>
<dbReference type="SUPFAM" id="SSF88713">
    <property type="entry name" value="Glycoside hydrolase/deacetylase"/>
    <property type="match status" value="1"/>
</dbReference>
<evidence type="ECO:0000256" key="3">
    <source>
        <dbReference type="ARBA" id="ARBA00012752"/>
    </source>
</evidence>
<dbReference type="InterPro" id="IPR011330">
    <property type="entry name" value="Glyco_hydro/deAcase_b/a-brl"/>
</dbReference>
<evidence type="ECO:0000313" key="13">
    <source>
        <dbReference type="EMBL" id="CAB3380196.1"/>
    </source>
</evidence>
<organism evidence="13 14">
    <name type="scientific">Cloeon dipterum</name>
    <dbReference type="NCBI Taxonomy" id="197152"/>
    <lineage>
        <taxon>Eukaryota</taxon>
        <taxon>Metazoa</taxon>
        <taxon>Ecdysozoa</taxon>
        <taxon>Arthropoda</taxon>
        <taxon>Hexapoda</taxon>
        <taxon>Insecta</taxon>
        <taxon>Pterygota</taxon>
        <taxon>Palaeoptera</taxon>
        <taxon>Ephemeroptera</taxon>
        <taxon>Pisciforma</taxon>
        <taxon>Baetidae</taxon>
        <taxon>Cloeon</taxon>
    </lineage>
</organism>
<dbReference type="FunFam" id="1.20.1270.50:FF:000002">
    <property type="entry name" value="Alpha-mannosidase"/>
    <property type="match status" value="1"/>
</dbReference>
<evidence type="ECO:0000256" key="5">
    <source>
        <dbReference type="ARBA" id="ARBA00022729"/>
    </source>
</evidence>
<feature type="chain" id="PRO_5035970162" description="Alpha-mannosidase" evidence="11">
    <location>
        <begin position="18"/>
        <end position="975"/>
    </location>
</feature>
<dbReference type="InterPro" id="IPR028995">
    <property type="entry name" value="Glyco_hydro_57/38_cen_sf"/>
</dbReference>
<comment type="catalytic activity">
    <reaction evidence="1">
        <text>Hydrolysis of terminal, non-reducing alpha-D-mannose residues in alpha-D-mannosides.</text>
        <dbReference type="EC" id="3.2.1.24"/>
    </reaction>
</comment>
<dbReference type="Pfam" id="PF21260">
    <property type="entry name" value="Laman-like_dom"/>
    <property type="match status" value="1"/>
</dbReference>
<dbReference type="Gene3D" id="1.20.1270.50">
    <property type="entry name" value="Glycoside hydrolase family 38, central domain"/>
    <property type="match status" value="2"/>
</dbReference>
<dbReference type="InterPro" id="IPR011682">
    <property type="entry name" value="Glyco_hydro_38_C"/>
</dbReference>
<accession>A0A8S1DGS6</accession>
<comment type="similarity">
    <text evidence="2 11">Belongs to the glycosyl hydrolase 38 family.</text>
</comment>
<evidence type="ECO:0000256" key="9">
    <source>
        <dbReference type="ARBA" id="ARBA00023180"/>
    </source>
</evidence>
<evidence type="ECO:0000256" key="4">
    <source>
        <dbReference type="ARBA" id="ARBA00022723"/>
    </source>
</evidence>
<evidence type="ECO:0000256" key="8">
    <source>
        <dbReference type="ARBA" id="ARBA00023157"/>
    </source>
</evidence>
<dbReference type="SMART" id="SM00872">
    <property type="entry name" value="Alpha-mann_mid"/>
    <property type="match status" value="1"/>
</dbReference>
<dbReference type="InterPro" id="IPR041147">
    <property type="entry name" value="GH38_C"/>
</dbReference>
<dbReference type="InterPro" id="IPR027291">
    <property type="entry name" value="Glyco_hydro_38_N_sf"/>
</dbReference>
<dbReference type="Pfam" id="PF07748">
    <property type="entry name" value="Glyco_hydro_38C"/>
    <property type="match status" value="1"/>
</dbReference>
<dbReference type="AlphaFoldDB" id="A0A8S1DGS6"/>
<keyword evidence="7 11" id="KW-0862">Zinc</keyword>
<dbReference type="FunFam" id="2.60.40.1180:FF:000018">
    <property type="entry name" value="Alpha-mannosidase"/>
    <property type="match status" value="1"/>
</dbReference>
<dbReference type="Gene3D" id="3.20.110.10">
    <property type="entry name" value="Glycoside hydrolase 38, N terminal domain"/>
    <property type="match status" value="1"/>
</dbReference>
<dbReference type="Pfam" id="PF09261">
    <property type="entry name" value="Alpha-mann_mid"/>
    <property type="match status" value="1"/>
</dbReference>
<dbReference type="InterPro" id="IPR037094">
    <property type="entry name" value="Glyco_hydro_38_cen_sf"/>
</dbReference>
<dbReference type="Pfam" id="PF17677">
    <property type="entry name" value="Glyco_hydro38C2"/>
    <property type="match status" value="1"/>
</dbReference>
<dbReference type="Gene3D" id="2.60.40.1180">
    <property type="entry name" value="Golgi alpha-mannosidase II"/>
    <property type="match status" value="1"/>
</dbReference>
<dbReference type="InterPro" id="IPR015341">
    <property type="entry name" value="Glyco_hydro_38_cen"/>
</dbReference>
<dbReference type="InterPro" id="IPR048534">
    <property type="entry name" value="Man2a1-like_dom"/>
</dbReference>
<evidence type="ECO:0000256" key="2">
    <source>
        <dbReference type="ARBA" id="ARBA00009792"/>
    </source>
</evidence>